<protein>
    <recommendedName>
        <fullName evidence="7">Rho-GAP domain-containing protein</fullName>
    </recommendedName>
</protein>
<evidence type="ECO:0000256" key="2">
    <source>
        <dbReference type="ARBA" id="ARBA00022833"/>
    </source>
</evidence>
<evidence type="ECO:0000256" key="1">
    <source>
        <dbReference type="ARBA" id="ARBA00022723"/>
    </source>
</evidence>
<dbReference type="PANTHER" id="PTHR46199">
    <property type="entry name" value="RAC GTPASE-ACTIVATING PROTEIN 1"/>
    <property type="match status" value="1"/>
</dbReference>
<dbReference type="InterPro" id="IPR000198">
    <property type="entry name" value="RhoGAP_dom"/>
</dbReference>
<dbReference type="Proteomes" id="UP000614601">
    <property type="component" value="Unassembled WGS sequence"/>
</dbReference>
<dbReference type="GO" id="GO:0046872">
    <property type="term" value="F:metal ion binding"/>
    <property type="evidence" value="ECO:0007669"/>
    <property type="project" value="UniProtKB-KW"/>
</dbReference>
<dbReference type="GO" id="GO:0051256">
    <property type="term" value="P:mitotic spindle midzone assembly"/>
    <property type="evidence" value="ECO:0007669"/>
    <property type="project" value="TreeGrafter"/>
</dbReference>
<dbReference type="EMBL" id="CAJFDH010000004">
    <property type="protein sequence ID" value="CAD5218976.1"/>
    <property type="molecule type" value="Genomic_DNA"/>
</dbReference>
<dbReference type="GO" id="GO:0005096">
    <property type="term" value="F:GTPase activator activity"/>
    <property type="evidence" value="ECO:0007669"/>
    <property type="project" value="TreeGrafter"/>
</dbReference>
<dbReference type="GO" id="GO:0097149">
    <property type="term" value="C:centralspindlin complex"/>
    <property type="evidence" value="ECO:0007669"/>
    <property type="project" value="TreeGrafter"/>
</dbReference>
<gene>
    <name evidence="5" type="ORF">BOKJ2_LOCUS8186</name>
</gene>
<dbReference type="PROSITE" id="PS50238">
    <property type="entry name" value="RHOGAP"/>
    <property type="match status" value="1"/>
</dbReference>
<dbReference type="SMART" id="SM00324">
    <property type="entry name" value="RhoGAP"/>
    <property type="match status" value="1"/>
</dbReference>
<dbReference type="GO" id="GO:0032154">
    <property type="term" value="C:cleavage furrow"/>
    <property type="evidence" value="ECO:0007669"/>
    <property type="project" value="TreeGrafter"/>
</dbReference>
<accession>A0A811KT40</accession>
<dbReference type="OrthoDB" id="2218807at2759"/>
<reference evidence="5" key="1">
    <citation type="submission" date="2020-09" db="EMBL/GenBank/DDBJ databases">
        <authorList>
            <person name="Kikuchi T."/>
        </authorList>
    </citation>
    <scope>NUCLEOTIDE SEQUENCE</scope>
    <source>
        <strain evidence="5">SH1</strain>
    </source>
</reference>
<dbReference type="SUPFAM" id="SSF48350">
    <property type="entry name" value="GTPase activation domain, GAP"/>
    <property type="match status" value="1"/>
</dbReference>
<evidence type="ECO:0000313" key="5">
    <source>
        <dbReference type="EMBL" id="CAD5218976.1"/>
    </source>
</evidence>
<evidence type="ECO:0000313" key="6">
    <source>
        <dbReference type="Proteomes" id="UP000614601"/>
    </source>
</evidence>
<dbReference type="Pfam" id="PF00620">
    <property type="entry name" value="RhoGAP"/>
    <property type="match status" value="1"/>
</dbReference>
<evidence type="ECO:0008006" key="7">
    <source>
        <dbReference type="Google" id="ProtNLM"/>
    </source>
</evidence>
<dbReference type="GO" id="GO:0007266">
    <property type="term" value="P:Rho protein signal transduction"/>
    <property type="evidence" value="ECO:0007669"/>
    <property type="project" value="TreeGrafter"/>
</dbReference>
<dbReference type="Proteomes" id="UP000783686">
    <property type="component" value="Unassembled WGS sequence"/>
</dbReference>
<dbReference type="PROSITE" id="PS50081">
    <property type="entry name" value="ZF_DAG_PE_2"/>
    <property type="match status" value="1"/>
</dbReference>
<dbReference type="SMART" id="SM00109">
    <property type="entry name" value="C1"/>
    <property type="match status" value="1"/>
</dbReference>
<evidence type="ECO:0000259" key="4">
    <source>
        <dbReference type="PROSITE" id="PS50238"/>
    </source>
</evidence>
<dbReference type="EMBL" id="CAJFCW020000004">
    <property type="protein sequence ID" value="CAG9112237.1"/>
    <property type="molecule type" value="Genomic_DNA"/>
</dbReference>
<dbReference type="AlphaFoldDB" id="A0A811KT40"/>
<dbReference type="SUPFAM" id="SSF57889">
    <property type="entry name" value="Cysteine-rich domain"/>
    <property type="match status" value="1"/>
</dbReference>
<dbReference type="PANTHER" id="PTHR46199:SF3">
    <property type="entry name" value="RAC GTPASE-ACTIVATING PROTEIN 1"/>
    <property type="match status" value="1"/>
</dbReference>
<comment type="caution">
    <text evidence="5">The sequence shown here is derived from an EMBL/GenBank/DDBJ whole genome shotgun (WGS) entry which is preliminary data.</text>
</comment>
<dbReference type="GO" id="GO:0005634">
    <property type="term" value="C:nucleus"/>
    <property type="evidence" value="ECO:0007669"/>
    <property type="project" value="TreeGrafter"/>
</dbReference>
<keyword evidence="6" id="KW-1185">Reference proteome</keyword>
<dbReference type="Gene3D" id="3.30.60.20">
    <property type="match status" value="1"/>
</dbReference>
<sequence length="413" mass="46341">MSNRKRSIEVTTQEVLDMVNESVSSAKKILLESSFENTSFCREGKAPLAEIEPEIIDFDEELESPEKKPEKRTIRNKLRRSISVPHLLDTGETKAPPAQRRATTTIVPPAINEVKDISLSNWDSFDASRSHDFVNLRIKNVLTTVECSFCNSPIKFGTTSKKCNACRLYFHPDCTPNMIVPCLPRKETPKSAYGKGRLRLGDYCPDNRPMIPHIIGHCVVFLERSKISNDLYEGIGDDENSLKLVNLFKKNKCVPKLSDSQPNDIAGCIKRFLSEIRDPLIPFADASDFIVAESEGNEDKLLELVGGLPNPHCDTLVCLIKHWKRLGEESFHGAISQDEMSKRVGPTIMGAHRASAQVTEAESINVTRSLMQISMEKWDAIETEANAQQNLPRKNSNNHELCRFMSTNNILAS</sequence>
<dbReference type="Gene3D" id="1.10.555.10">
    <property type="entry name" value="Rho GTPase activation protein"/>
    <property type="match status" value="1"/>
</dbReference>
<keyword evidence="2" id="KW-0862">Zinc</keyword>
<dbReference type="GO" id="GO:0051233">
    <property type="term" value="C:spindle midzone"/>
    <property type="evidence" value="ECO:0007669"/>
    <property type="project" value="TreeGrafter"/>
</dbReference>
<feature type="domain" description="Rho-GAP" evidence="4">
    <location>
        <begin position="198"/>
        <end position="382"/>
    </location>
</feature>
<organism evidence="5 6">
    <name type="scientific">Bursaphelenchus okinawaensis</name>
    <dbReference type="NCBI Taxonomy" id="465554"/>
    <lineage>
        <taxon>Eukaryota</taxon>
        <taxon>Metazoa</taxon>
        <taxon>Ecdysozoa</taxon>
        <taxon>Nematoda</taxon>
        <taxon>Chromadorea</taxon>
        <taxon>Rhabditida</taxon>
        <taxon>Tylenchina</taxon>
        <taxon>Tylenchomorpha</taxon>
        <taxon>Aphelenchoidea</taxon>
        <taxon>Aphelenchoididae</taxon>
        <taxon>Bursaphelenchus</taxon>
    </lineage>
</organism>
<proteinExistence type="predicted"/>
<dbReference type="GO" id="GO:0030496">
    <property type="term" value="C:midbody"/>
    <property type="evidence" value="ECO:0007669"/>
    <property type="project" value="TreeGrafter"/>
</dbReference>
<dbReference type="GO" id="GO:0000281">
    <property type="term" value="P:mitotic cytokinesis"/>
    <property type="evidence" value="ECO:0007669"/>
    <property type="project" value="TreeGrafter"/>
</dbReference>
<keyword evidence="1" id="KW-0479">Metal-binding</keyword>
<evidence type="ECO:0000259" key="3">
    <source>
        <dbReference type="PROSITE" id="PS50081"/>
    </source>
</evidence>
<dbReference type="InterPro" id="IPR008936">
    <property type="entry name" value="Rho_GTPase_activation_prot"/>
</dbReference>
<dbReference type="InterPro" id="IPR002219">
    <property type="entry name" value="PKC_DAG/PE"/>
</dbReference>
<name>A0A811KT40_9BILA</name>
<dbReference type="InterPro" id="IPR046349">
    <property type="entry name" value="C1-like_sf"/>
</dbReference>
<feature type="domain" description="Phorbol-ester/DAG-type" evidence="3">
    <location>
        <begin position="130"/>
        <end position="182"/>
    </location>
</feature>